<reference evidence="2 3" key="1">
    <citation type="submission" date="2020-04" db="EMBL/GenBank/DDBJ databases">
        <authorList>
            <person name="Doyle D.A."/>
        </authorList>
    </citation>
    <scope>NUCLEOTIDE SEQUENCE [LARGE SCALE GENOMIC DNA]</scope>
    <source>
        <strain evidence="2 3">P21</strain>
    </source>
</reference>
<accession>A0A7Y0HQB6</accession>
<keyword evidence="3" id="KW-1185">Reference proteome</keyword>
<dbReference type="SUPFAM" id="SSF46689">
    <property type="entry name" value="Homeodomain-like"/>
    <property type="match status" value="1"/>
</dbReference>
<dbReference type="RefSeq" id="WP_169298200.1">
    <property type="nucleotide sequence ID" value="NZ_JABBNI010000025.1"/>
</dbReference>
<dbReference type="Proteomes" id="UP000537131">
    <property type="component" value="Unassembled WGS sequence"/>
</dbReference>
<proteinExistence type="predicted"/>
<feature type="domain" description="Mga helix-turn-helix" evidence="1">
    <location>
        <begin position="6"/>
        <end position="58"/>
    </location>
</feature>
<organism evidence="2 3">
    <name type="scientific">Clostridium muellerianum</name>
    <dbReference type="NCBI Taxonomy" id="2716538"/>
    <lineage>
        <taxon>Bacteria</taxon>
        <taxon>Bacillati</taxon>
        <taxon>Bacillota</taxon>
        <taxon>Clostridia</taxon>
        <taxon>Eubacteriales</taxon>
        <taxon>Clostridiaceae</taxon>
        <taxon>Clostridium</taxon>
    </lineage>
</organism>
<reference evidence="2 3" key="2">
    <citation type="submission" date="2020-06" db="EMBL/GenBank/DDBJ databases">
        <title>Complete Genome Sequence of Clostridium muelleri sp. nov. P21T, an Acid-Alcohol Producing Acetogen Isolated from Old Hay.</title>
        <authorList>
            <person name="Duncan K.E."/>
            <person name="Tanner R.S."/>
        </authorList>
    </citation>
    <scope>NUCLEOTIDE SEQUENCE [LARGE SCALE GENOMIC DNA]</scope>
    <source>
        <strain evidence="2 3">P21</strain>
    </source>
</reference>
<dbReference type="Gene3D" id="1.10.357.10">
    <property type="entry name" value="Tetracycline Repressor, domain 2"/>
    <property type="match status" value="1"/>
</dbReference>
<evidence type="ECO:0000259" key="1">
    <source>
        <dbReference type="Pfam" id="PF05043"/>
    </source>
</evidence>
<dbReference type="InterPro" id="IPR009057">
    <property type="entry name" value="Homeodomain-like_sf"/>
</dbReference>
<protein>
    <submittedName>
        <fullName evidence="2">TetR/AcrR family transcriptional regulator</fullName>
    </submittedName>
</protein>
<gene>
    <name evidence="2" type="ORF">HBE96_13145</name>
</gene>
<dbReference type="Pfam" id="PF05043">
    <property type="entry name" value="Mga"/>
    <property type="match status" value="1"/>
</dbReference>
<dbReference type="EMBL" id="JABBNI010000025">
    <property type="protein sequence ID" value="NMM63603.1"/>
    <property type="molecule type" value="Genomic_DNA"/>
</dbReference>
<dbReference type="InterPro" id="IPR007737">
    <property type="entry name" value="Mga_HTH"/>
</dbReference>
<comment type="caution">
    <text evidence="2">The sequence shown here is derived from an EMBL/GenBank/DDBJ whole genome shotgun (WGS) entry which is preliminary data.</text>
</comment>
<dbReference type="AlphaFoldDB" id="A0A7Y0HQB6"/>
<evidence type="ECO:0000313" key="3">
    <source>
        <dbReference type="Proteomes" id="UP000537131"/>
    </source>
</evidence>
<sequence length="171" mass="20150">MKNKRNEDLNNLTKESISLAYYKLLLQKEDISIKKICEKAGVSRNAYYRNFESVDEIIIYYLILKWANYCENAGTETEISNDVGSHLIKYFYSEREFVRAIKQQGQIYLVEELFRKVLIPKDVSGAEKYFSYVVAYSIYSFIRAMIDNDFTETPDELNAMFKAYEKLKSKN</sequence>
<evidence type="ECO:0000313" key="2">
    <source>
        <dbReference type="EMBL" id="NMM63603.1"/>
    </source>
</evidence>
<name>A0A7Y0HQB6_9CLOT</name>